<evidence type="ECO:0000256" key="1">
    <source>
        <dbReference type="ARBA" id="ARBA00004302"/>
    </source>
</evidence>
<evidence type="ECO:0000256" key="6">
    <source>
        <dbReference type="ARBA" id="ARBA00022737"/>
    </source>
</evidence>
<dbReference type="GO" id="GO:0030335">
    <property type="term" value="P:positive regulation of cell migration"/>
    <property type="evidence" value="ECO:0007669"/>
    <property type="project" value="Ensembl"/>
</dbReference>
<evidence type="ECO:0000256" key="8">
    <source>
        <dbReference type="ARBA" id="ARBA00022889"/>
    </source>
</evidence>
<evidence type="ECO:0000256" key="20">
    <source>
        <dbReference type="SAM" id="Coils"/>
    </source>
</evidence>
<dbReference type="PROSITE" id="PS01248">
    <property type="entry name" value="EGF_LAM_1"/>
    <property type="match status" value="3"/>
</dbReference>
<evidence type="ECO:0000259" key="22">
    <source>
        <dbReference type="PROSITE" id="PS50027"/>
    </source>
</evidence>
<keyword evidence="25" id="KW-1185">Reference proteome</keyword>
<dbReference type="AlphaFoldDB" id="F6WNW2"/>
<keyword evidence="10 20" id="KW-0175">Coiled coil</keyword>
<evidence type="ECO:0000313" key="25">
    <source>
        <dbReference type="Proteomes" id="UP000002279"/>
    </source>
</evidence>
<dbReference type="GO" id="GO:0009887">
    <property type="term" value="P:animal organ morphogenesis"/>
    <property type="evidence" value="ECO:0000318"/>
    <property type="project" value="GO_Central"/>
</dbReference>
<evidence type="ECO:0000256" key="13">
    <source>
        <dbReference type="ARBA" id="ARBA00023292"/>
    </source>
</evidence>
<keyword evidence="5 21" id="KW-0732">Signal</keyword>
<evidence type="ECO:0000256" key="14">
    <source>
        <dbReference type="ARBA" id="ARBA00073468"/>
    </source>
</evidence>
<keyword evidence="12" id="KW-0325">Glycoprotein</keyword>
<keyword evidence="4" id="KW-0358">Heparin-binding</keyword>
<dbReference type="FunFam" id="2.10.25.10:FF:000399">
    <property type="entry name" value="Laminin subunit gamma 2"/>
    <property type="match status" value="1"/>
</dbReference>
<keyword evidence="13 19" id="KW-0424">Laminin EGF-like domain</keyword>
<dbReference type="GO" id="GO:0009888">
    <property type="term" value="P:tissue development"/>
    <property type="evidence" value="ECO:0000318"/>
    <property type="project" value="GO_Central"/>
</dbReference>
<keyword evidence="7" id="KW-0084">Basement membrane</keyword>
<reference evidence="24" key="1">
    <citation type="submission" date="2025-08" db="UniProtKB">
        <authorList>
            <consortium name="Ensembl"/>
        </authorList>
    </citation>
    <scope>IDENTIFICATION</scope>
    <source>
        <strain evidence="24">Glennie</strain>
    </source>
</reference>
<dbReference type="GO" id="GO:0008284">
    <property type="term" value="P:positive regulation of cell population proliferation"/>
    <property type="evidence" value="ECO:0007669"/>
    <property type="project" value="Ensembl"/>
</dbReference>
<dbReference type="KEGG" id="oaa:100085748"/>
<dbReference type="SMART" id="SM00180">
    <property type="entry name" value="EGF_Lam"/>
    <property type="match status" value="7"/>
</dbReference>
<feature type="coiled-coil region" evidence="20">
    <location>
        <begin position="1132"/>
        <end position="1166"/>
    </location>
</feature>
<dbReference type="PROSITE" id="PS50027">
    <property type="entry name" value="EGF_LAM_2"/>
    <property type="match status" value="3"/>
</dbReference>
<feature type="chain" id="PRO_5027930423" description="Laminin subunit gamma-2" evidence="21">
    <location>
        <begin position="25"/>
        <end position="1183"/>
    </location>
</feature>
<keyword evidence="6" id="KW-0677">Repeat</keyword>
<feature type="disulfide bond" evidence="19">
    <location>
        <begin position="105"/>
        <end position="114"/>
    </location>
</feature>
<feature type="coiled-coil region" evidence="20">
    <location>
        <begin position="753"/>
        <end position="824"/>
    </location>
</feature>
<dbReference type="HOGENOM" id="CLU_002471_0_0_1"/>
<dbReference type="Pfam" id="PF00053">
    <property type="entry name" value="EGF_laminin"/>
    <property type="match status" value="6"/>
</dbReference>
<dbReference type="GO" id="GO:0008201">
    <property type="term" value="F:heparin binding"/>
    <property type="evidence" value="ECO:0007669"/>
    <property type="project" value="UniProtKB-KW"/>
</dbReference>
<dbReference type="STRING" id="9258.ENSOANP00000001575"/>
<feature type="domain" description="Laminin EGF-like" evidence="22">
    <location>
        <begin position="518"/>
        <end position="573"/>
    </location>
</feature>
<name>F6WNW2_ORNAN</name>
<evidence type="ECO:0000256" key="4">
    <source>
        <dbReference type="ARBA" id="ARBA00022674"/>
    </source>
</evidence>
<evidence type="ECO:0000256" key="18">
    <source>
        <dbReference type="ARBA" id="ARBA00081745"/>
    </source>
</evidence>
<comment type="subcellular location">
    <subcellularLocation>
        <location evidence="1">Secreted</location>
        <location evidence="1">Extracellular space</location>
        <location evidence="1">Extracellular matrix</location>
        <location evidence="1">Basement membrane</location>
    </subcellularLocation>
</comment>
<dbReference type="GO" id="GO:0007155">
    <property type="term" value="P:cell adhesion"/>
    <property type="evidence" value="ECO:0007669"/>
    <property type="project" value="UniProtKB-KW"/>
</dbReference>
<evidence type="ECO:0000256" key="2">
    <source>
        <dbReference type="ARBA" id="ARBA00022525"/>
    </source>
</evidence>
<evidence type="ECO:0000256" key="19">
    <source>
        <dbReference type="PROSITE-ProRule" id="PRU00460"/>
    </source>
</evidence>
<evidence type="ECO:0000256" key="7">
    <source>
        <dbReference type="ARBA" id="ARBA00022869"/>
    </source>
</evidence>
<dbReference type="RefSeq" id="XP_028937151.1">
    <property type="nucleotide sequence ID" value="XM_029081318.2"/>
</dbReference>
<dbReference type="Proteomes" id="UP000002279">
    <property type="component" value="Unplaced"/>
</dbReference>
<dbReference type="GeneTree" id="ENSGT00940000160470"/>
<dbReference type="CDD" id="cd00055">
    <property type="entry name" value="EGF_Lam"/>
    <property type="match status" value="7"/>
</dbReference>
<feature type="domain" description="Laminin EGF-like" evidence="22">
    <location>
        <begin position="140"/>
        <end position="187"/>
    </location>
</feature>
<dbReference type="SMART" id="SM00281">
    <property type="entry name" value="LamB"/>
    <property type="match status" value="1"/>
</dbReference>
<dbReference type="SUPFAM" id="SSF57196">
    <property type="entry name" value="EGF/Laminin"/>
    <property type="match status" value="4"/>
</dbReference>
<dbReference type="GeneID" id="100085748"/>
<dbReference type="InterPro" id="IPR056863">
    <property type="entry name" value="LMN_ATRN_NET-like_EGF"/>
</dbReference>
<dbReference type="CTD" id="3918"/>
<feature type="domain" description="Laminin EGF-like" evidence="22">
    <location>
        <begin position="85"/>
        <end position="131"/>
    </location>
</feature>
<protein>
    <recommendedName>
        <fullName evidence="14">Laminin subunit gamma-2</fullName>
    </recommendedName>
    <alternativeName>
        <fullName evidence="16">Epiligrin subunit gamma</fullName>
    </alternativeName>
    <alternativeName>
        <fullName evidence="18">Kalinin subunit gamma</fullName>
    </alternativeName>
    <alternativeName>
        <fullName evidence="17">Laminin-5 subunit gamma</fullName>
    </alternativeName>
    <alternativeName>
        <fullName evidence="15">Nicein subunit gamma</fullName>
    </alternativeName>
</protein>
<dbReference type="GO" id="GO:0007411">
    <property type="term" value="P:axon guidance"/>
    <property type="evidence" value="ECO:0000318"/>
    <property type="project" value="GO_Central"/>
</dbReference>
<keyword evidence="3" id="KW-0272">Extracellular matrix</keyword>
<accession>F6WNW2</accession>
<gene>
    <name evidence="24" type="primary">LAMC2</name>
</gene>
<reference evidence="24" key="2">
    <citation type="submission" date="2025-09" db="UniProtKB">
        <authorList>
            <consortium name="Ensembl"/>
        </authorList>
    </citation>
    <scope>IDENTIFICATION</scope>
    <source>
        <strain evidence="24">Glennie</strain>
    </source>
</reference>
<evidence type="ECO:0000256" key="3">
    <source>
        <dbReference type="ARBA" id="ARBA00022530"/>
    </source>
</evidence>
<evidence type="ECO:0000313" key="24">
    <source>
        <dbReference type="Ensembl" id="ENSOANP00000001575.3"/>
    </source>
</evidence>
<evidence type="ECO:0000256" key="15">
    <source>
        <dbReference type="ARBA" id="ARBA00075698"/>
    </source>
</evidence>
<dbReference type="Ensembl" id="ENSOANT00000001576.3">
    <property type="protein sequence ID" value="ENSOANP00000001575.3"/>
    <property type="gene ID" value="ENSOANG00000000992.3"/>
</dbReference>
<feature type="disulfide bond" evidence="19">
    <location>
        <begin position="85"/>
        <end position="97"/>
    </location>
</feature>
<feature type="signal peptide" evidence="21">
    <location>
        <begin position="1"/>
        <end position="24"/>
    </location>
</feature>
<dbReference type="Bgee" id="ENSOANG00000000992">
    <property type="expression patterns" value="Expressed in adult mammalian kidney and 5 other cell types or tissues"/>
</dbReference>
<dbReference type="Pfam" id="PF24973">
    <property type="entry name" value="EGF_LMN_ATRN"/>
    <property type="match status" value="1"/>
</dbReference>
<feature type="disulfide bond" evidence="19">
    <location>
        <begin position="542"/>
        <end position="551"/>
    </location>
</feature>
<dbReference type="InterPro" id="IPR000034">
    <property type="entry name" value="Laminin_IV"/>
</dbReference>
<dbReference type="FunFam" id="2.10.25.10:FF:000067">
    <property type="entry name" value="Laminin subunit gamma 1"/>
    <property type="match status" value="1"/>
</dbReference>
<dbReference type="FunCoup" id="F6WNW2">
    <property type="interactions" value="580"/>
</dbReference>
<organism evidence="24 25">
    <name type="scientific">Ornithorhynchus anatinus</name>
    <name type="common">Duckbill platypus</name>
    <dbReference type="NCBI Taxonomy" id="9258"/>
    <lineage>
        <taxon>Eukaryota</taxon>
        <taxon>Metazoa</taxon>
        <taxon>Chordata</taxon>
        <taxon>Craniata</taxon>
        <taxon>Vertebrata</taxon>
        <taxon>Euteleostomi</taxon>
        <taxon>Mammalia</taxon>
        <taxon>Monotremata</taxon>
        <taxon>Ornithorhynchidae</taxon>
        <taxon>Ornithorhynchus</taxon>
    </lineage>
</organism>
<dbReference type="FunFam" id="2.10.25.10:FF:000441">
    <property type="entry name" value="Laminin subunit gamma 2"/>
    <property type="match status" value="1"/>
</dbReference>
<dbReference type="PANTHER" id="PTHR10574:SF313">
    <property type="entry name" value="LAMININ SUBUNIT GAMMA-2"/>
    <property type="match status" value="1"/>
</dbReference>
<dbReference type="Gene3D" id="2.10.25.10">
    <property type="entry name" value="Laminin"/>
    <property type="match status" value="5"/>
</dbReference>
<keyword evidence="11 19" id="KW-1015">Disulfide bond</keyword>
<evidence type="ECO:0000256" key="21">
    <source>
        <dbReference type="SAM" id="SignalP"/>
    </source>
</evidence>
<evidence type="ECO:0000256" key="11">
    <source>
        <dbReference type="ARBA" id="ARBA00023157"/>
    </source>
</evidence>
<evidence type="ECO:0000256" key="17">
    <source>
        <dbReference type="ARBA" id="ARBA00077852"/>
    </source>
</evidence>
<proteinExistence type="predicted"/>
<evidence type="ECO:0000259" key="23">
    <source>
        <dbReference type="PROSITE" id="PS51115"/>
    </source>
</evidence>
<dbReference type="FunFam" id="2.10.25.10:FF:000533">
    <property type="entry name" value="Laminin subunit gamma 2"/>
    <property type="match status" value="1"/>
</dbReference>
<evidence type="ECO:0000256" key="12">
    <source>
        <dbReference type="ARBA" id="ARBA00023180"/>
    </source>
</evidence>
<dbReference type="SMART" id="SM00181">
    <property type="entry name" value="EGF"/>
    <property type="match status" value="5"/>
</dbReference>
<comment type="caution">
    <text evidence="19">Lacks conserved residue(s) required for the propagation of feature annotation.</text>
</comment>
<keyword evidence="8" id="KW-0130">Cell adhesion</keyword>
<dbReference type="InterPro" id="IPR000742">
    <property type="entry name" value="EGF"/>
</dbReference>
<evidence type="ECO:0000256" key="5">
    <source>
        <dbReference type="ARBA" id="ARBA00022729"/>
    </source>
</evidence>
<dbReference type="PANTHER" id="PTHR10574">
    <property type="entry name" value="NETRIN/LAMININ-RELATED"/>
    <property type="match status" value="1"/>
</dbReference>
<dbReference type="InterPro" id="IPR002049">
    <property type="entry name" value="LE_dom"/>
</dbReference>
<dbReference type="OrthoDB" id="430826at2759"/>
<dbReference type="OMA" id="ARWVQTC"/>
<keyword evidence="2" id="KW-0964">Secreted</keyword>
<dbReference type="InterPro" id="IPR050440">
    <property type="entry name" value="Laminin/Netrin_ECM"/>
</dbReference>
<feature type="disulfide bond" evidence="19">
    <location>
        <begin position="158"/>
        <end position="167"/>
    </location>
</feature>
<evidence type="ECO:0000256" key="9">
    <source>
        <dbReference type="ARBA" id="ARBA00022974"/>
    </source>
</evidence>
<evidence type="ECO:0000256" key="16">
    <source>
        <dbReference type="ARBA" id="ARBA00077027"/>
    </source>
</evidence>
<feature type="domain" description="Laminin IV type A" evidence="23">
    <location>
        <begin position="214"/>
        <end position="382"/>
    </location>
</feature>
<dbReference type="GO" id="GO:0005576">
    <property type="term" value="C:extracellular region"/>
    <property type="evidence" value="ECO:0007669"/>
    <property type="project" value="UniProtKB-ARBA"/>
</dbReference>
<dbReference type="Pfam" id="PF00052">
    <property type="entry name" value="Laminin_B"/>
    <property type="match status" value="1"/>
</dbReference>
<dbReference type="GO" id="GO:0005604">
    <property type="term" value="C:basement membrane"/>
    <property type="evidence" value="ECO:0000318"/>
    <property type="project" value="GO_Central"/>
</dbReference>
<feature type="coiled-coil region" evidence="20">
    <location>
        <begin position="1029"/>
        <end position="1056"/>
    </location>
</feature>
<sequence>MRATLGRQSSLLLLLLLSAAGGISKREECDCNGKSNQCIFDPKQFGKPENRLRCLNCKDNTAGVHCEKCKEGFYRQWDQDPCLPCNCNSKGTLNPQCDRYGQCSCKPGVMGEKCDRCQPGFHSLTETGCKANRLQQISGCDCDPAGGMGQCDANRCVCKVAVVGERCDRCRSGYYHLDAGNPKGCIQCFCYGHSASCRSSRNYSVYNITSVFHKDVEGWRAVLRNGSPRQLQWSPRHQDVFITVRKSDPVYFVAPGKFLGNQQVSYGQTLSFDYRVDRGGRRPSNHDVILEGAGLRITAPLMSPGKTLPCGITKTYTFRLDEDPNSGWSPQLSSFEFRRLLRNLTSLQIRASYGDYSTGYIDNVILISARPVSGEPAPWVEECMCPNEYQGHFCEECAPGFKRDSAQLGPFSTCVPCDCQGGGTCDPETGECYAGDENPDIDCSDCPIGFYNDPQDPRNCKPCPCQNGFSCSVIPETEEVICNNCPQGITGTRCELCADGYFGDPFGEQGLVRPCQPCQCNNNIDPSASGNCNHLTGECLKCLYNTTGFSCDQCRDGYFGNPLAPNPTNKCQVCNCDSVGSDPLDCQDDGTCICKPGFEGPTCKISSLDCPACYNQVKTEMDQLWLQIRDLEVHLGGAPGPNTEVERRMHQVEETLQNILREAQISEVTDRNMMRNLSQVRAPEINFQSRLEAIKRMVQEIQTLDNQSQDTRRWITELNGILEESKTFLRIMAFPPSLSSSGLRVLIDLAQKAEELADSQVESSNRMEQLTREIEHYSKQALELVRGTGSGGEGGGGSVGNSVVPELRRKLEGAKSRVKQLETKASQGDLEADRSYHHSHRVLNSASQLQGLDGWSVQEEVNRIRQDADTLSNQVTKHMTEYKQVKSNLGSWEQETLQLFQQGKSERQKSDQLLSRANLARSRAQEAMSMGNATFYEVESILKNLREFDLQVGDKKKEAEDAMRRLPIISQKVTAANRQTEQAEGALGGAASDASLAKKMADETLAITSNVEQEIGRLTLEANKTADGTLALENELDGLQNDMAVTEGELKKKEQEFDGGDAAIRGVNEEVERADTRAKSAQLTIQETIHALQSIRSIMDQPDTVDEKELGLLEQKLSQAKFKVNMTLKPLMLDLEERARGQKKHLQLLETNIEGILADIKNLEDIRNSLPPGCYNTQALEQP</sequence>
<dbReference type="FunFam" id="2.10.25.10:FF:000174">
    <property type="entry name" value="Laminin subunit gamma-1"/>
    <property type="match status" value="1"/>
</dbReference>
<dbReference type="PRINTS" id="PR00011">
    <property type="entry name" value="EGFLAMININ"/>
</dbReference>
<keyword evidence="9" id="KW-0654">Proteoglycan</keyword>
<evidence type="ECO:0000256" key="10">
    <source>
        <dbReference type="ARBA" id="ARBA00023054"/>
    </source>
</evidence>
<dbReference type="PROSITE" id="PS51115">
    <property type="entry name" value="LAMININ_IVA"/>
    <property type="match status" value="1"/>
</dbReference>
<dbReference type="InParanoid" id="F6WNW2"/>
<dbReference type="eggNOG" id="KOG1836">
    <property type="taxonomic scope" value="Eukaryota"/>
</dbReference>